<dbReference type="GO" id="GO:0005730">
    <property type="term" value="C:nucleolus"/>
    <property type="evidence" value="ECO:0007669"/>
    <property type="project" value="TreeGrafter"/>
</dbReference>
<dbReference type="InterPro" id="IPR010997">
    <property type="entry name" value="HRDC-like_sf"/>
</dbReference>
<reference evidence="1" key="2">
    <citation type="submission" date="2013-10" db="EMBL/GenBank/DDBJ databases">
        <authorList>
            <person name="Aslett M."/>
        </authorList>
    </citation>
    <scope>NUCLEOTIDE SEQUENCE [LARGE SCALE GENOMIC DNA]</scope>
    <source>
        <strain evidence="1">Houghton</strain>
    </source>
</reference>
<accession>U6L301</accession>
<keyword evidence="2" id="KW-1185">Reference proteome</keyword>
<dbReference type="Proteomes" id="UP000030747">
    <property type="component" value="Unassembled WGS sequence"/>
</dbReference>
<dbReference type="GO" id="GO:0000467">
    <property type="term" value="P:exonucleolytic trimming to generate mature 3'-end of 5.8S rRNA from tricistronic rRNA transcript (SSU-rRNA, 5.8S rRNA, LSU-rRNA)"/>
    <property type="evidence" value="ECO:0007669"/>
    <property type="project" value="InterPro"/>
</dbReference>
<dbReference type="GO" id="GO:0071040">
    <property type="term" value="P:nuclear polyadenylation-dependent antisense transcript catabolic process"/>
    <property type="evidence" value="ECO:0007669"/>
    <property type="project" value="TreeGrafter"/>
</dbReference>
<dbReference type="GO" id="GO:0071039">
    <property type="term" value="P:nuclear polyadenylation-dependent CUT catabolic process"/>
    <property type="evidence" value="ECO:0007669"/>
    <property type="project" value="TreeGrafter"/>
</dbReference>
<dbReference type="AlphaFoldDB" id="U6L301"/>
<dbReference type="OrthoDB" id="10299533at2759"/>
<dbReference type="PANTHER" id="PTHR12124:SF47">
    <property type="entry name" value="EXOSOME COMPONENT 10"/>
    <property type="match status" value="1"/>
</dbReference>
<dbReference type="VEuPathDB" id="ToxoDB:ETH2_1255900"/>
<dbReference type="VEuPathDB" id="ToxoDB:ETH_00026080"/>
<dbReference type="EMBL" id="HG675695">
    <property type="protein sequence ID" value="CDJ42150.1"/>
    <property type="molecule type" value="Genomic_DNA"/>
</dbReference>
<dbReference type="SUPFAM" id="SSF47819">
    <property type="entry name" value="HRDC-like"/>
    <property type="match status" value="1"/>
</dbReference>
<dbReference type="PANTHER" id="PTHR12124">
    <property type="entry name" value="POLYMYOSITIS/SCLERODERMA AUTOANTIGEN-RELATED"/>
    <property type="match status" value="1"/>
</dbReference>
<proteinExistence type="predicted"/>
<dbReference type="GO" id="GO:0071038">
    <property type="term" value="P:TRAMP-dependent tRNA surveillance pathway"/>
    <property type="evidence" value="ECO:0007669"/>
    <property type="project" value="TreeGrafter"/>
</dbReference>
<dbReference type="GO" id="GO:0071035">
    <property type="term" value="P:nuclear polyadenylation-dependent rRNA catabolic process"/>
    <property type="evidence" value="ECO:0007669"/>
    <property type="project" value="TreeGrafter"/>
</dbReference>
<dbReference type="GO" id="GO:0000175">
    <property type="term" value="F:3'-5'-RNA exonuclease activity"/>
    <property type="evidence" value="ECO:0007669"/>
    <property type="project" value="InterPro"/>
</dbReference>
<name>U6L301_EIMTE</name>
<dbReference type="GO" id="GO:0071044">
    <property type="term" value="P:histone mRNA catabolic process"/>
    <property type="evidence" value="ECO:0007669"/>
    <property type="project" value="TreeGrafter"/>
</dbReference>
<dbReference type="GO" id="GO:0071037">
    <property type="term" value="P:nuclear polyadenylation-dependent snRNA catabolic process"/>
    <property type="evidence" value="ECO:0007669"/>
    <property type="project" value="TreeGrafter"/>
</dbReference>
<dbReference type="InterPro" id="IPR036397">
    <property type="entry name" value="RNaseH_sf"/>
</dbReference>
<gene>
    <name evidence="1" type="ORF">ETH_00026080</name>
</gene>
<dbReference type="GO" id="GO:0000166">
    <property type="term" value="F:nucleotide binding"/>
    <property type="evidence" value="ECO:0007669"/>
    <property type="project" value="InterPro"/>
</dbReference>
<dbReference type="InterPro" id="IPR045092">
    <property type="entry name" value="Rrp6-like"/>
</dbReference>
<dbReference type="GO" id="GO:0071051">
    <property type="term" value="P:poly(A)-dependent snoRNA 3'-end processing"/>
    <property type="evidence" value="ECO:0007669"/>
    <property type="project" value="TreeGrafter"/>
</dbReference>
<dbReference type="RefSeq" id="XP_013232900.1">
    <property type="nucleotide sequence ID" value="XM_013377446.1"/>
</dbReference>
<dbReference type="GeneID" id="25254312"/>
<dbReference type="GO" id="GO:0071036">
    <property type="term" value="P:nuclear polyadenylation-dependent snoRNA catabolic process"/>
    <property type="evidence" value="ECO:0007669"/>
    <property type="project" value="TreeGrafter"/>
</dbReference>
<evidence type="ECO:0000313" key="2">
    <source>
        <dbReference type="Proteomes" id="UP000030747"/>
    </source>
</evidence>
<protein>
    <submittedName>
        <fullName evidence="1">Uncharacterized protein</fullName>
    </submittedName>
</protein>
<evidence type="ECO:0000313" key="1">
    <source>
        <dbReference type="EMBL" id="CDJ42150.1"/>
    </source>
</evidence>
<dbReference type="GO" id="GO:0000176">
    <property type="term" value="C:nuclear exosome (RNase complex)"/>
    <property type="evidence" value="ECO:0007669"/>
    <property type="project" value="TreeGrafter"/>
</dbReference>
<dbReference type="GO" id="GO:0003727">
    <property type="term" value="F:single-stranded RNA binding"/>
    <property type="evidence" value="ECO:0007669"/>
    <property type="project" value="TreeGrafter"/>
</dbReference>
<dbReference type="Gene3D" id="3.30.420.10">
    <property type="entry name" value="Ribonuclease H-like superfamily/Ribonuclease H"/>
    <property type="match status" value="1"/>
</dbReference>
<organism evidence="1 2">
    <name type="scientific">Eimeria tenella</name>
    <name type="common">Coccidian parasite</name>
    <dbReference type="NCBI Taxonomy" id="5802"/>
    <lineage>
        <taxon>Eukaryota</taxon>
        <taxon>Sar</taxon>
        <taxon>Alveolata</taxon>
        <taxon>Apicomplexa</taxon>
        <taxon>Conoidasida</taxon>
        <taxon>Coccidia</taxon>
        <taxon>Eucoccidiorida</taxon>
        <taxon>Eimeriorina</taxon>
        <taxon>Eimeriidae</taxon>
        <taxon>Eimeria</taxon>
    </lineage>
</organism>
<reference evidence="1" key="1">
    <citation type="submission" date="2013-10" db="EMBL/GenBank/DDBJ databases">
        <title>Genomic analysis of the causative agents of coccidiosis in chickens.</title>
        <authorList>
            <person name="Reid A.J."/>
            <person name="Blake D."/>
            <person name="Billington K."/>
            <person name="Browne H."/>
            <person name="Dunn M."/>
            <person name="Hung S."/>
            <person name="Kawahara F."/>
            <person name="Miranda-Saavedra D."/>
            <person name="Mourier T."/>
            <person name="Nagra H."/>
            <person name="Otto T.D."/>
            <person name="Rawlings N."/>
            <person name="Sanchez A."/>
            <person name="Sanders M."/>
            <person name="Subramaniam C."/>
            <person name="Tay Y."/>
            <person name="Dear P."/>
            <person name="Doerig C."/>
            <person name="Gruber A."/>
            <person name="Parkinson J."/>
            <person name="Shirley M."/>
            <person name="Wan K.L."/>
            <person name="Berriman M."/>
            <person name="Tomley F."/>
            <person name="Pain A."/>
        </authorList>
    </citation>
    <scope>NUCLEOTIDE SEQUENCE [LARGE SCALE GENOMIC DNA]</scope>
    <source>
        <strain evidence="1">Houghton</strain>
    </source>
</reference>
<sequence>MCRWRDFSVYVVNCFDVALAENVFSAAAASPSSLVLKYLGKRIPETTEDQFVQRPFSADFLTKVFEETKFLPFVARCLYNRLVASNSKEEPCSVERAKNPNGCTPKRGGVALLSGVFADSQGACLAERLLEWRDIRARMADVERRAICPDEKIMEKAIEVWGPLPSAPSKDEMSLFALEALYEFGGFGCMDR</sequence>